<feature type="region of interest" description="Disordered" evidence="8">
    <location>
        <begin position="761"/>
        <end position="791"/>
    </location>
</feature>
<dbReference type="OrthoDB" id="6155966at2759"/>
<dbReference type="GO" id="GO:0008270">
    <property type="term" value="F:zinc ion binding"/>
    <property type="evidence" value="ECO:0007669"/>
    <property type="project" value="UniProtKB-KW"/>
</dbReference>
<sequence>MLLVLTAALLHLKRRKSWDIDECMYAILTLAVGKEEGKRKEGIIAISLLVWCCSFFTKSVLIVIAFLPVLQLRTLSSSVSQVPAPLSLPASSSSELLEGEDCEEKSLALIAPDSQHQHHHQAFVLSPVEKFVNFYNNFGSSSSGPTSHHQQHHHRRLNSQGSYNSATSSPASSVVQSPKSSLVSWSPYGLFFSSLPTTEGASSSAAATPATSVATTPKRLPEEEDEEGVEAEVGNGGGSGGAPLDYTFRRLSQNTNSHEMMMRRRREIILGYAESAPATPEEDDDDDDGDLPLNLSTKPSNHYQSRHHYSTPITISTSTTPAATPSPTGGMRTGPGIWSPASVLEAEQQTKIQSYIATHLLAHHLNPHAHHTHPSALASATPLLQASLALTTNNNNNNNAKSKGSEKQSRTSRAHNGGSGKTSPHSIVQPHLLSLNCNGTKELIGANLNNNNNNNTTKGQSRARASPVSVSSSTEVPKKKAKKSQNGSPRTFQCNQCGKAFKRSSTLSTHLLIHSDTRPFPCPYCGKRFHQKSDMKKHTYIHTGEKPHKCKVCNKAFSQSSNLITHSRKHSGYKPFTCNLCGRSFQRKVDLRRHVETQHSNNNNNDDSHSSSKDESMTMISADPDVRVKVEAASGADDAATLSPSSVTTAPINTSAISTENNLSDSSNPADLSISSNGSQEDDPAEHSEKAVKIERKSPITLPPKKSSRPSSTSSAEVPTVKQEEVIGQDLLYGTTGQFILSTEKRAKKLRKVTSSQSALFSSSEIPFSPKQKNQGMITIIFDDDNDDTEH</sequence>
<feature type="compositionally biased region" description="Low complexity" evidence="8">
    <location>
        <begin position="703"/>
        <end position="715"/>
    </location>
</feature>
<keyword evidence="12" id="KW-1185">Reference proteome</keyword>
<organism evidence="11 12">
    <name type="scientific">Orchesella cincta</name>
    <name type="common">Springtail</name>
    <name type="synonym">Podura cincta</name>
    <dbReference type="NCBI Taxonomy" id="48709"/>
    <lineage>
        <taxon>Eukaryota</taxon>
        <taxon>Metazoa</taxon>
        <taxon>Ecdysozoa</taxon>
        <taxon>Arthropoda</taxon>
        <taxon>Hexapoda</taxon>
        <taxon>Collembola</taxon>
        <taxon>Entomobryomorpha</taxon>
        <taxon>Entomobryoidea</taxon>
        <taxon>Orchesellidae</taxon>
        <taxon>Orchesellinae</taxon>
        <taxon>Orchesella</taxon>
    </lineage>
</organism>
<dbReference type="InterPro" id="IPR036236">
    <property type="entry name" value="Znf_C2H2_sf"/>
</dbReference>
<dbReference type="SUPFAM" id="SSF57667">
    <property type="entry name" value="beta-beta-alpha zinc fingers"/>
    <property type="match status" value="2"/>
</dbReference>
<evidence type="ECO:0000256" key="9">
    <source>
        <dbReference type="SAM" id="Phobius"/>
    </source>
</evidence>
<feature type="compositionally biased region" description="Low complexity" evidence="8">
    <location>
        <begin position="162"/>
        <end position="175"/>
    </location>
</feature>
<evidence type="ECO:0000256" key="6">
    <source>
        <dbReference type="ARBA" id="ARBA00023242"/>
    </source>
</evidence>
<feature type="compositionally biased region" description="Polar residues" evidence="8">
    <location>
        <begin position="761"/>
        <end position="777"/>
    </location>
</feature>
<feature type="region of interest" description="Disordered" evidence="8">
    <location>
        <begin position="446"/>
        <end position="490"/>
    </location>
</feature>
<evidence type="ECO:0000313" key="11">
    <source>
        <dbReference type="EMBL" id="ODN01967.1"/>
    </source>
</evidence>
<keyword evidence="9" id="KW-0472">Membrane</keyword>
<keyword evidence="2" id="KW-0479">Metal-binding</keyword>
<dbReference type="GO" id="GO:0005634">
    <property type="term" value="C:nucleus"/>
    <property type="evidence" value="ECO:0007669"/>
    <property type="project" value="UniProtKB-SubCell"/>
</dbReference>
<feature type="region of interest" description="Disordered" evidence="8">
    <location>
        <begin position="142"/>
        <end position="175"/>
    </location>
</feature>
<keyword evidence="9" id="KW-1133">Transmembrane helix</keyword>
<feature type="region of interest" description="Disordered" evidence="8">
    <location>
        <begin position="392"/>
        <end position="428"/>
    </location>
</feature>
<comment type="subcellular location">
    <subcellularLocation>
        <location evidence="1">Nucleus</location>
    </subcellularLocation>
</comment>
<feature type="region of interest" description="Disordered" evidence="8">
    <location>
        <begin position="595"/>
        <end position="618"/>
    </location>
</feature>
<feature type="region of interest" description="Disordered" evidence="8">
    <location>
        <begin position="197"/>
        <end position="243"/>
    </location>
</feature>
<feature type="compositionally biased region" description="Polar residues" evidence="8">
    <location>
        <begin position="658"/>
        <end position="679"/>
    </location>
</feature>
<evidence type="ECO:0000256" key="3">
    <source>
        <dbReference type="ARBA" id="ARBA00022737"/>
    </source>
</evidence>
<evidence type="ECO:0000256" key="5">
    <source>
        <dbReference type="ARBA" id="ARBA00022833"/>
    </source>
</evidence>
<evidence type="ECO:0000256" key="7">
    <source>
        <dbReference type="PROSITE-ProRule" id="PRU00042"/>
    </source>
</evidence>
<feature type="region of interest" description="Disordered" evidence="8">
    <location>
        <begin position="277"/>
        <end position="306"/>
    </location>
</feature>
<dbReference type="PANTHER" id="PTHR23235:SF120">
    <property type="entry name" value="KRUPPEL-LIKE FACTOR 15"/>
    <property type="match status" value="1"/>
</dbReference>
<dbReference type="FunFam" id="3.30.160.60:FF:000148">
    <property type="entry name" value="zinc finger protein Gfi-1"/>
    <property type="match status" value="1"/>
</dbReference>
<dbReference type="GO" id="GO:0000978">
    <property type="term" value="F:RNA polymerase II cis-regulatory region sequence-specific DNA binding"/>
    <property type="evidence" value="ECO:0007669"/>
    <property type="project" value="TreeGrafter"/>
</dbReference>
<accession>A0A1D2N9Q6</accession>
<keyword evidence="5" id="KW-0862">Zinc</keyword>
<keyword evidence="6" id="KW-0539">Nucleus</keyword>
<feature type="compositionally biased region" description="Low complexity" evidence="8">
    <location>
        <begin position="462"/>
        <end position="473"/>
    </location>
</feature>
<evidence type="ECO:0000259" key="10">
    <source>
        <dbReference type="PROSITE" id="PS50157"/>
    </source>
</evidence>
<dbReference type="Proteomes" id="UP000094527">
    <property type="component" value="Unassembled WGS sequence"/>
</dbReference>
<feature type="domain" description="C2H2-type" evidence="10">
    <location>
        <begin position="576"/>
        <end position="604"/>
    </location>
</feature>
<keyword evidence="4 7" id="KW-0863">Zinc-finger</keyword>
<dbReference type="InterPro" id="IPR013087">
    <property type="entry name" value="Znf_C2H2_type"/>
</dbReference>
<dbReference type="FunFam" id="3.30.160.60:FF:000245">
    <property type="entry name" value="zinc finger protein Gfi-1"/>
    <property type="match status" value="1"/>
</dbReference>
<feature type="region of interest" description="Disordered" evidence="8">
    <location>
        <begin position="658"/>
        <end position="721"/>
    </location>
</feature>
<dbReference type="Gene3D" id="3.30.160.60">
    <property type="entry name" value="Classic Zinc Finger"/>
    <property type="match status" value="4"/>
</dbReference>
<dbReference type="PANTHER" id="PTHR23235">
    <property type="entry name" value="KRUEPPEL-LIKE TRANSCRIPTION FACTOR"/>
    <property type="match status" value="1"/>
</dbReference>
<feature type="compositionally biased region" description="Acidic residues" evidence="8">
    <location>
        <begin position="280"/>
        <end position="290"/>
    </location>
</feature>
<feature type="domain" description="C2H2-type" evidence="10">
    <location>
        <begin position="520"/>
        <end position="547"/>
    </location>
</feature>
<gene>
    <name evidence="11" type="ORF">Ocin01_04722</name>
</gene>
<dbReference type="PROSITE" id="PS50157">
    <property type="entry name" value="ZINC_FINGER_C2H2_2"/>
    <property type="match status" value="4"/>
</dbReference>
<feature type="compositionally biased region" description="Low complexity" evidence="8">
    <location>
        <begin position="197"/>
        <end position="217"/>
    </location>
</feature>
<comment type="caution">
    <text evidence="11">The sequence shown here is derived from an EMBL/GenBank/DDBJ whole genome shotgun (WGS) entry which is preliminary data.</text>
</comment>
<proteinExistence type="predicted"/>
<feature type="compositionally biased region" description="Basic and acidic residues" evidence="8">
    <location>
        <begin position="606"/>
        <end position="616"/>
    </location>
</feature>
<feature type="compositionally biased region" description="Basic and acidic residues" evidence="8">
    <location>
        <begin position="685"/>
        <end position="698"/>
    </location>
</feature>
<name>A0A1D2N9Q6_ORCCI</name>
<reference evidence="11 12" key="1">
    <citation type="journal article" date="2016" name="Genome Biol. Evol.">
        <title>Gene Family Evolution Reflects Adaptation to Soil Environmental Stressors in the Genome of the Collembolan Orchesella cincta.</title>
        <authorList>
            <person name="Faddeeva-Vakhrusheva A."/>
            <person name="Derks M.F."/>
            <person name="Anvar S.Y."/>
            <person name="Agamennone V."/>
            <person name="Suring W."/>
            <person name="Smit S."/>
            <person name="van Straalen N.M."/>
            <person name="Roelofs D."/>
        </authorList>
    </citation>
    <scope>NUCLEOTIDE SEQUENCE [LARGE SCALE GENOMIC DNA]</scope>
    <source>
        <tissue evidence="11">Mixed pool</tissue>
    </source>
</reference>
<dbReference type="Pfam" id="PF00096">
    <property type="entry name" value="zf-C2H2"/>
    <property type="match status" value="4"/>
</dbReference>
<dbReference type="FunFam" id="3.30.160.60:FF:000432">
    <property type="entry name" value="zinc finger protein Gfi-1b isoform X1"/>
    <property type="match status" value="1"/>
</dbReference>
<feature type="compositionally biased region" description="Polar residues" evidence="8">
    <location>
        <begin position="294"/>
        <end position="303"/>
    </location>
</feature>
<feature type="transmembrane region" description="Helical" evidence="9">
    <location>
        <begin position="43"/>
        <end position="70"/>
    </location>
</feature>
<dbReference type="GO" id="GO:0000981">
    <property type="term" value="F:DNA-binding transcription factor activity, RNA polymerase II-specific"/>
    <property type="evidence" value="ECO:0007669"/>
    <property type="project" value="TreeGrafter"/>
</dbReference>
<dbReference type="FunFam" id="3.30.160.60:FF:000345">
    <property type="entry name" value="Zinc finger protein Gfi-1"/>
    <property type="match status" value="1"/>
</dbReference>
<evidence type="ECO:0000256" key="1">
    <source>
        <dbReference type="ARBA" id="ARBA00004123"/>
    </source>
</evidence>
<evidence type="ECO:0000256" key="8">
    <source>
        <dbReference type="SAM" id="MobiDB-lite"/>
    </source>
</evidence>
<feature type="domain" description="C2H2-type" evidence="10">
    <location>
        <begin position="548"/>
        <end position="575"/>
    </location>
</feature>
<dbReference type="PROSITE" id="PS00028">
    <property type="entry name" value="ZINC_FINGER_C2H2_1"/>
    <property type="match status" value="4"/>
</dbReference>
<dbReference type="STRING" id="48709.A0A1D2N9Q6"/>
<keyword evidence="3" id="KW-0677">Repeat</keyword>
<dbReference type="SMART" id="SM00355">
    <property type="entry name" value="ZnF_C2H2"/>
    <property type="match status" value="4"/>
</dbReference>
<dbReference type="AlphaFoldDB" id="A0A1D2N9Q6"/>
<evidence type="ECO:0000256" key="4">
    <source>
        <dbReference type="ARBA" id="ARBA00022771"/>
    </source>
</evidence>
<protein>
    <submittedName>
        <fullName evidence="11">Zinc finger protein-likeGfi-1b</fullName>
    </submittedName>
</protein>
<evidence type="ECO:0000256" key="2">
    <source>
        <dbReference type="ARBA" id="ARBA00022723"/>
    </source>
</evidence>
<feature type="domain" description="C2H2-type" evidence="10">
    <location>
        <begin position="492"/>
        <end position="519"/>
    </location>
</feature>
<evidence type="ECO:0000313" key="12">
    <source>
        <dbReference type="Proteomes" id="UP000094527"/>
    </source>
</evidence>
<feature type="compositionally biased region" description="Acidic residues" evidence="8">
    <location>
        <begin position="782"/>
        <end position="791"/>
    </location>
</feature>
<dbReference type="EMBL" id="LJIJ01000132">
    <property type="protein sequence ID" value="ODN01967.1"/>
    <property type="molecule type" value="Genomic_DNA"/>
</dbReference>
<keyword evidence="9" id="KW-0812">Transmembrane</keyword>